<dbReference type="OMA" id="DMVAFNF"/>
<organism evidence="3 4">
    <name type="scientific">Serendipita indica (strain DSM 11827)</name>
    <name type="common">Root endophyte fungus</name>
    <name type="synonym">Piriformospora indica</name>
    <dbReference type="NCBI Taxonomy" id="1109443"/>
    <lineage>
        <taxon>Eukaryota</taxon>
        <taxon>Fungi</taxon>
        <taxon>Dikarya</taxon>
        <taxon>Basidiomycota</taxon>
        <taxon>Agaricomycotina</taxon>
        <taxon>Agaricomycetes</taxon>
        <taxon>Sebacinales</taxon>
        <taxon>Serendipitaceae</taxon>
        <taxon>Serendipita</taxon>
    </lineage>
</organism>
<dbReference type="InterPro" id="IPR008972">
    <property type="entry name" value="Cupredoxin"/>
</dbReference>
<feature type="compositionally biased region" description="Low complexity" evidence="1">
    <location>
        <begin position="140"/>
        <end position="152"/>
    </location>
</feature>
<dbReference type="InParanoid" id="G4TEM6"/>
<evidence type="ECO:0000256" key="2">
    <source>
        <dbReference type="SAM" id="SignalP"/>
    </source>
</evidence>
<dbReference type="STRING" id="1109443.G4TEM6"/>
<dbReference type="EMBL" id="CAFZ01000063">
    <property type="protein sequence ID" value="CCA69775.1"/>
    <property type="molecule type" value="Genomic_DNA"/>
</dbReference>
<accession>G4TEM6</accession>
<feature type="signal peptide" evidence="2">
    <location>
        <begin position="1"/>
        <end position="19"/>
    </location>
</feature>
<feature type="chain" id="PRO_5005348913" description="Phytocyanin domain-containing protein" evidence="2">
    <location>
        <begin position="20"/>
        <end position="191"/>
    </location>
</feature>
<dbReference type="HOGENOM" id="CLU_053381_1_2_1"/>
<evidence type="ECO:0000313" key="3">
    <source>
        <dbReference type="EMBL" id="CCA69775.1"/>
    </source>
</evidence>
<dbReference type="OrthoDB" id="1921208at2759"/>
<evidence type="ECO:0008006" key="5">
    <source>
        <dbReference type="Google" id="ProtNLM"/>
    </source>
</evidence>
<keyword evidence="2" id="KW-0732">Signal</keyword>
<feature type="region of interest" description="Disordered" evidence="1">
    <location>
        <begin position="128"/>
        <end position="171"/>
    </location>
</feature>
<keyword evidence="4" id="KW-1185">Reference proteome</keyword>
<dbReference type="SUPFAM" id="SSF49503">
    <property type="entry name" value="Cupredoxins"/>
    <property type="match status" value="1"/>
</dbReference>
<dbReference type="InterPro" id="IPR052953">
    <property type="entry name" value="Ser-rich/MCO-related"/>
</dbReference>
<dbReference type="eggNOG" id="ENOG502SDM1">
    <property type="taxonomic scope" value="Eukaryota"/>
</dbReference>
<evidence type="ECO:0000313" key="4">
    <source>
        <dbReference type="Proteomes" id="UP000007148"/>
    </source>
</evidence>
<dbReference type="PANTHER" id="PTHR34883:SF15">
    <property type="entry name" value="EXTRACELLULAR SERINE-RICH PROTEIN"/>
    <property type="match status" value="1"/>
</dbReference>
<proteinExistence type="predicted"/>
<reference evidence="3 4" key="1">
    <citation type="journal article" date="2011" name="PLoS Pathog.">
        <title>Endophytic Life Strategies Decoded by Genome and Transcriptome Analyses of the Mutualistic Root Symbiont Piriformospora indica.</title>
        <authorList>
            <person name="Zuccaro A."/>
            <person name="Lahrmann U."/>
            <person name="Guldener U."/>
            <person name="Langen G."/>
            <person name="Pfiffi S."/>
            <person name="Biedenkopf D."/>
            <person name="Wong P."/>
            <person name="Samans B."/>
            <person name="Grimm C."/>
            <person name="Basiewicz M."/>
            <person name="Murat C."/>
            <person name="Martin F."/>
            <person name="Kogel K.H."/>
        </authorList>
    </citation>
    <scope>NUCLEOTIDE SEQUENCE [LARGE SCALE GENOMIC DNA]</scope>
    <source>
        <strain evidence="3 4">DSM 11827</strain>
    </source>
</reference>
<dbReference type="AlphaFoldDB" id="G4TEM6"/>
<comment type="caution">
    <text evidence="3">The sequence shown here is derived from an EMBL/GenBank/DDBJ whole genome shotgun (WGS) entry which is preliminary data.</text>
</comment>
<sequence>MVSPSLLSILAAVAAVARAANYDVNVGADGLNFTPASVSDAVQGDTITFRFSGMHSASESTLTDPCTKKSGGFDSGQLTGGTYQVTLNSTDPVWVYCNVGGHCRAGMVFAVNPGSNLAAFQAAAQGQTVSSTGSTGGSSTGSASSAHTSSTGSSGGGSGGGYGSPGAASRSSSSSSAFWVLAGTLLGVAAL</sequence>
<feature type="compositionally biased region" description="Gly residues" evidence="1">
    <location>
        <begin position="153"/>
        <end position="164"/>
    </location>
</feature>
<dbReference type="Gene3D" id="2.60.40.420">
    <property type="entry name" value="Cupredoxins - blue copper proteins"/>
    <property type="match status" value="1"/>
</dbReference>
<name>G4TEM6_SERID</name>
<evidence type="ECO:0000256" key="1">
    <source>
        <dbReference type="SAM" id="MobiDB-lite"/>
    </source>
</evidence>
<protein>
    <recommendedName>
        <fullName evidence="5">Phytocyanin domain-containing protein</fullName>
    </recommendedName>
</protein>
<gene>
    <name evidence="3" type="ORF">PIIN_11780</name>
</gene>
<dbReference type="PANTHER" id="PTHR34883">
    <property type="entry name" value="SERINE-RICH PROTEIN, PUTATIVE-RELATED-RELATED"/>
    <property type="match status" value="1"/>
</dbReference>
<dbReference type="Proteomes" id="UP000007148">
    <property type="component" value="Unassembled WGS sequence"/>
</dbReference>